<dbReference type="Gene3D" id="3.10.180.10">
    <property type="entry name" value="2,3-Dihydroxybiphenyl 1,2-Dioxygenase, domain 1"/>
    <property type="match status" value="1"/>
</dbReference>
<accession>A0A1G2R122</accession>
<organism evidence="2 3">
    <name type="scientific">Candidatus Wildermuthbacteria bacterium RIFCSPHIGHO2_02_FULL_45_25</name>
    <dbReference type="NCBI Taxonomy" id="1802450"/>
    <lineage>
        <taxon>Bacteria</taxon>
        <taxon>Candidatus Wildermuthiibacteriota</taxon>
    </lineage>
</organism>
<name>A0A1G2R122_9BACT</name>
<evidence type="ECO:0000313" key="3">
    <source>
        <dbReference type="Proteomes" id="UP000178092"/>
    </source>
</evidence>
<dbReference type="CDD" id="cd06587">
    <property type="entry name" value="VOC"/>
    <property type="match status" value="1"/>
</dbReference>
<dbReference type="SUPFAM" id="SSF54593">
    <property type="entry name" value="Glyoxalase/Bleomycin resistance protein/Dihydroxybiphenyl dioxygenase"/>
    <property type="match status" value="1"/>
</dbReference>
<protein>
    <recommendedName>
        <fullName evidence="1">VOC domain-containing protein</fullName>
    </recommendedName>
</protein>
<comment type="caution">
    <text evidence="2">The sequence shown here is derived from an EMBL/GenBank/DDBJ whole genome shotgun (WGS) entry which is preliminary data.</text>
</comment>
<dbReference type="EMBL" id="MHTV01000034">
    <property type="protein sequence ID" value="OHA66397.1"/>
    <property type="molecule type" value="Genomic_DNA"/>
</dbReference>
<feature type="domain" description="VOC" evidence="1">
    <location>
        <begin position="5"/>
        <end position="114"/>
    </location>
</feature>
<gene>
    <name evidence="2" type="ORF">A3C04_04330</name>
</gene>
<dbReference type="AlphaFoldDB" id="A0A1G2R122"/>
<dbReference type="PROSITE" id="PS51819">
    <property type="entry name" value="VOC"/>
    <property type="match status" value="1"/>
</dbReference>
<dbReference type="Pfam" id="PF00903">
    <property type="entry name" value="Glyoxalase"/>
    <property type="match status" value="1"/>
</dbReference>
<reference evidence="2 3" key="1">
    <citation type="journal article" date="2016" name="Nat. Commun.">
        <title>Thousands of microbial genomes shed light on interconnected biogeochemical processes in an aquifer system.</title>
        <authorList>
            <person name="Anantharaman K."/>
            <person name="Brown C.T."/>
            <person name="Hug L.A."/>
            <person name="Sharon I."/>
            <person name="Castelle C.J."/>
            <person name="Probst A.J."/>
            <person name="Thomas B.C."/>
            <person name="Singh A."/>
            <person name="Wilkins M.J."/>
            <person name="Karaoz U."/>
            <person name="Brodie E.L."/>
            <person name="Williams K.H."/>
            <person name="Hubbard S.S."/>
            <person name="Banfield J.F."/>
        </authorList>
    </citation>
    <scope>NUCLEOTIDE SEQUENCE [LARGE SCALE GENOMIC DNA]</scope>
</reference>
<sequence length="124" mass="14428">MKLEKIDSIMYKVSDLEKAEKFYAEVLGLKKVWEDKERKMIGFVFEKSNSEIVIHADPNLPNFDYSYLVEDVVAFCEEFKQQGYRVSLEPIEVRPGRYAVILDPDGNEIPIIDLTKFGGKPRYD</sequence>
<proteinExistence type="predicted"/>
<dbReference type="Proteomes" id="UP000178092">
    <property type="component" value="Unassembled WGS sequence"/>
</dbReference>
<evidence type="ECO:0000313" key="2">
    <source>
        <dbReference type="EMBL" id="OHA66397.1"/>
    </source>
</evidence>
<evidence type="ECO:0000259" key="1">
    <source>
        <dbReference type="PROSITE" id="PS51819"/>
    </source>
</evidence>
<dbReference type="InterPro" id="IPR029068">
    <property type="entry name" value="Glyas_Bleomycin-R_OHBP_Dase"/>
</dbReference>
<dbReference type="InterPro" id="IPR037523">
    <property type="entry name" value="VOC_core"/>
</dbReference>
<dbReference type="InterPro" id="IPR004360">
    <property type="entry name" value="Glyas_Fos-R_dOase_dom"/>
</dbReference>